<reference evidence="7 8" key="1">
    <citation type="submission" date="2020-06" db="EMBL/GenBank/DDBJ databases">
        <title>Description of novel acetic acid bacteria.</title>
        <authorList>
            <person name="Sombolestani A."/>
        </authorList>
    </citation>
    <scope>NUCLEOTIDE SEQUENCE [LARGE SCALE GENOMIC DNA]</scope>
    <source>
        <strain evidence="7 8">LMG 27010</strain>
    </source>
</reference>
<gene>
    <name evidence="7" type="ORF">HUK82_07760</name>
</gene>
<name>A0A850P775_9PROT</name>
<evidence type="ECO:0000256" key="5">
    <source>
        <dbReference type="SAM" id="SignalP"/>
    </source>
</evidence>
<dbReference type="Proteomes" id="UP000585665">
    <property type="component" value="Unassembled WGS sequence"/>
</dbReference>
<proteinExistence type="predicted"/>
<evidence type="ECO:0000256" key="1">
    <source>
        <dbReference type="ARBA" id="ARBA00022617"/>
    </source>
</evidence>
<dbReference type="GO" id="GO:0046872">
    <property type="term" value="F:metal ion binding"/>
    <property type="evidence" value="ECO:0007669"/>
    <property type="project" value="UniProtKB-KW"/>
</dbReference>
<sequence length="150" mass="14859">MKSIALAAAVTFATVPAAMAAPDGAALYGSNCGICHQGGAVGVPGQFPPLKGRLDKIAASPAGKTYITHVLVNGLSGSIQASGTTYVGYMPSFKALPDDQIAAILTYVASLGDTKPAPTFEASDIAAARATPMAGSAVAAERKGLGALIP</sequence>
<dbReference type="InterPro" id="IPR051459">
    <property type="entry name" value="Cytochrome_c-type_DH"/>
</dbReference>
<feature type="signal peptide" evidence="5">
    <location>
        <begin position="1"/>
        <end position="20"/>
    </location>
</feature>
<feature type="chain" id="PRO_5032685996" evidence="5">
    <location>
        <begin position="21"/>
        <end position="150"/>
    </location>
</feature>
<comment type="caution">
    <text evidence="7">The sequence shown here is derived from an EMBL/GenBank/DDBJ whole genome shotgun (WGS) entry which is preliminary data.</text>
</comment>
<evidence type="ECO:0000256" key="3">
    <source>
        <dbReference type="ARBA" id="ARBA00023004"/>
    </source>
</evidence>
<protein>
    <submittedName>
        <fullName evidence="7">Cytochrome c</fullName>
    </submittedName>
</protein>
<dbReference type="Pfam" id="PF13442">
    <property type="entry name" value="Cytochrome_CBB3"/>
    <property type="match status" value="1"/>
</dbReference>
<dbReference type="PROSITE" id="PS51007">
    <property type="entry name" value="CYTC"/>
    <property type="match status" value="1"/>
</dbReference>
<dbReference type="PANTHER" id="PTHR35008">
    <property type="entry name" value="BLL4482 PROTEIN-RELATED"/>
    <property type="match status" value="1"/>
</dbReference>
<dbReference type="GO" id="GO:0020037">
    <property type="term" value="F:heme binding"/>
    <property type="evidence" value="ECO:0007669"/>
    <property type="project" value="InterPro"/>
</dbReference>
<keyword evidence="1 4" id="KW-0349">Heme</keyword>
<dbReference type="RefSeq" id="WP_176613422.1">
    <property type="nucleotide sequence ID" value="NZ_JABXXR010000045.1"/>
</dbReference>
<evidence type="ECO:0000256" key="2">
    <source>
        <dbReference type="ARBA" id="ARBA00022723"/>
    </source>
</evidence>
<dbReference type="AlphaFoldDB" id="A0A850P775"/>
<accession>A0A850P775</accession>
<keyword evidence="2 4" id="KW-0479">Metal-binding</keyword>
<dbReference type="SUPFAM" id="SSF46626">
    <property type="entry name" value="Cytochrome c"/>
    <property type="match status" value="1"/>
</dbReference>
<dbReference type="EMBL" id="JABXXR010000045">
    <property type="protein sequence ID" value="NVN40457.1"/>
    <property type="molecule type" value="Genomic_DNA"/>
</dbReference>
<evidence type="ECO:0000313" key="8">
    <source>
        <dbReference type="Proteomes" id="UP000585665"/>
    </source>
</evidence>
<dbReference type="GO" id="GO:0009055">
    <property type="term" value="F:electron transfer activity"/>
    <property type="evidence" value="ECO:0007669"/>
    <property type="project" value="InterPro"/>
</dbReference>
<keyword evidence="3 4" id="KW-0408">Iron</keyword>
<evidence type="ECO:0000256" key="4">
    <source>
        <dbReference type="PROSITE-ProRule" id="PRU00433"/>
    </source>
</evidence>
<dbReference type="InterPro" id="IPR009056">
    <property type="entry name" value="Cyt_c-like_dom"/>
</dbReference>
<feature type="domain" description="Cytochrome c" evidence="6">
    <location>
        <begin position="19"/>
        <end position="112"/>
    </location>
</feature>
<evidence type="ECO:0000313" key="7">
    <source>
        <dbReference type="EMBL" id="NVN40457.1"/>
    </source>
</evidence>
<dbReference type="PANTHER" id="PTHR35008:SF4">
    <property type="entry name" value="BLL4482 PROTEIN"/>
    <property type="match status" value="1"/>
</dbReference>
<organism evidence="7 8">
    <name type="scientific">Ameyamaea chiangmaiensis</name>
    <dbReference type="NCBI Taxonomy" id="442969"/>
    <lineage>
        <taxon>Bacteria</taxon>
        <taxon>Pseudomonadati</taxon>
        <taxon>Pseudomonadota</taxon>
        <taxon>Alphaproteobacteria</taxon>
        <taxon>Acetobacterales</taxon>
        <taxon>Acetobacteraceae</taxon>
        <taxon>Ameyamaea</taxon>
    </lineage>
</organism>
<evidence type="ECO:0000259" key="6">
    <source>
        <dbReference type="PROSITE" id="PS51007"/>
    </source>
</evidence>
<dbReference type="Gene3D" id="1.10.760.10">
    <property type="entry name" value="Cytochrome c-like domain"/>
    <property type="match status" value="1"/>
</dbReference>
<keyword evidence="8" id="KW-1185">Reference proteome</keyword>
<dbReference type="InterPro" id="IPR036909">
    <property type="entry name" value="Cyt_c-like_dom_sf"/>
</dbReference>
<keyword evidence="5" id="KW-0732">Signal</keyword>